<accession>A0A2M6WZ36</accession>
<dbReference type="AlphaFoldDB" id="A0A2M6WZ36"/>
<gene>
    <name evidence="1" type="ORF">COT71_02750</name>
</gene>
<proteinExistence type="predicted"/>
<dbReference type="Proteomes" id="UP000230731">
    <property type="component" value="Unassembled WGS sequence"/>
</dbReference>
<reference evidence="2" key="1">
    <citation type="submission" date="2017-09" db="EMBL/GenBank/DDBJ databases">
        <title>Depth-based differentiation of microbial function through sediment-hosted aquifers and enrichment of novel symbionts in the deep terrestrial subsurface.</title>
        <authorList>
            <person name="Probst A.J."/>
            <person name="Ladd B."/>
            <person name="Jarett J.K."/>
            <person name="Geller-Mcgrath D.E."/>
            <person name="Sieber C.M.K."/>
            <person name="Emerson J.B."/>
            <person name="Anantharaman K."/>
            <person name="Thomas B.C."/>
            <person name="Malmstrom R."/>
            <person name="Stieglmeier M."/>
            <person name="Klingl A."/>
            <person name="Woyke T."/>
            <person name="Ryan C.M."/>
            <person name="Banfield J.F."/>
        </authorList>
    </citation>
    <scope>NUCLEOTIDE SEQUENCE [LARGE SCALE GENOMIC DNA]</scope>
</reference>
<evidence type="ECO:0000313" key="2">
    <source>
        <dbReference type="Proteomes" id="UP000230731"/>
    </source>
</evidence>
<comment type="caution">
    <text evidence="1">The sequence shown here is derived from an EMBL/GenBank/DDBJ whole genome shotgun (WGS) entry which is preliminary data.</text>
</comment>
<protein>
    <submittedName>
        <fullName evidence="1">Uncharacterized protein</fullName>
    </submittedName>
</protein>
<name>A0A2M6WZ36_9BACT</name>
<organism evidence="1 2">
    <name type="scientific">Candidatus Andersenbacteria bacterium CG10_big_fil_rev_8_21_14_0_10_54_11</name>
    <dbReference type="NCBI Taxonomy" id="1974485"/>
    <lineage>
        <taxon>Bacteria</taxon>
        <taxon>Candidatus Anderseniibacteriota</taxon>
    </lineage>
</organism>
<dbReference type="EMBL" id="PEZP01000033">
    <property type="protein sequence ID" value="PIT98063.1"/>
    <property type="molecule type" value="Genomic_DNA"/>
</dbReference>
<sequence>MFVTALFYKEDAMNQSSIRSPAELRRAMQQELKALRDQKCGGMSPSPIERKMLCSRLKRTRTLLCREDFPAALHAFFCGLGG</sequence>
<evidence type="ECO:0000313" key="1">
    <source>
        <dbReference type="EMBL" id="PIT98063.1"/>
    </source>
</evidence>